<accession>A0A0L8IHK2</accession>
<name>A0A0L8IHK2_OCTBM</name>
<dbReference type="EMBL" id="KQ415687">
    <property type="protein sequence ID" value="KOG00940.1"/>
    <property type="molecule type" value="Genomic_DNA"/>
</dbReference>
<reference evidence="1" key="1">
    <citation type="submission" date="2015-07" db="EMBL/GenBank/DDBJ databases">
        <title>MeaNS - Measles Nucleotide Surveillance Program.</title>
        <authorList>
            <person name="Tran T."/>
            <person name="Druce J."/>
        </authorList>
    </citation>
    <scope>NUCLEOTIDE SEQUENCE</scope>
    <source>
        <strain evidence="1">UCB-OBI-ISO-001</strain>
        <tissue evidence="1">Gonad</tissue>
    </source>
</reference>
<evidence type="ECO:0000313" key="1">
    <source>
        <dbReference type="EMBL" id="KOG00940.1"/>
    </source>
</evidence>
<organism evidence="1">
    <name type="scientific">Octopus bimaculoides</name>
    <name type="common">California two-spotted octopus</name>
    <dbReference type="NCBI Taxonomy" id="37653"/>
    <lineage>
        <taxon>Eukaryota</taxon>
        <taxon>Metazoa</taxon>
        <taxon>Spiralia</taxon>
        <taxon>Lophotrochozoa</taxon>
        <taxon>Mollusca</taxon>
        <taxon>Cephalopoda</taxon>
        <taxon>Coleoidea</taxon>
        <taxon>Octopodiformes</taxon>
        <taxon>Octopoda</taxon>
        <taxon>Incirrata</taxon>
        <taxon>Octopodidae</taxon>
        <taxon>Octopus</taxon>
    </lineage>
</organism>
<dbReference type="AlphaFoldDB" id="A0A0L8IHK2"/>
<gene>
    <name evidence="1" type="ORF">OCBIM_22021828mg</name>
</gene>
<proteinExistence type="predicted"/>
<sequence>MLGVIEWIIYFSQHVASKKSLSLSFLWGLMGSGNPNTTTQPFSSCLITISSASPLKYLHLSPPLFKFFWDSHS</sequence>
<protein>
    <submittedName>
        <fullName evidence="1">Uncharacterized protein</fullName>
    </submittedName>
</protein>